<gene>
    <name evidence="2" type="ORF">H7849_25200</name>
</gene>
<dbReference type="EMBL" id="CP060394">
    <property type="protein sequence ID" value="QNI32243.1"/>
    <property type="molecule type" value="Genomic_DNA"/>
</dbReference>
<reference evidence="2 3" key="1">
    <citation type="submission" date="2020-08" db="EMBL/GenBank/DDBJ databases">
        <title>Edaphobacter telluris sp. nov. and Acidobacterium dinghuensis sp. nov., two acidobacteria isolated from forest soil.</title>
        <authorList>
            <person name="Fu J."/>
            <person name="Qiu L."/>
        </authorList>
    </citation>
    <scope>NUCLEOTIDE SEQUENCE [LARGE SCALE GENOMIC DNA]</scope>
    <source>
        <strain evidence="2">4Y35</strain>
    </source>
</reference>
<feature type="chain" id="PRO_5028941629" description="Calcium-binding protein" evidence="1">
    <location>
        <begin position="30"/>
        <end position="429"/>
    </location>
</feature>
<dbReference type="RefSeq" id="WP_186743198.1">
    <property type="nucleotide sequence ID" value="NZ_CP060394.1"/>
</dbReference>
<evidence type="ECO:0000313" key="2">
    <source>
        <dbReference type="EMBL" id="QNI32243.1"/>
    </source>
</evidence>
<dbReference type="PROSITE" id="PS51257">
    <property type="entry name" value="PROKAR_LIPOPROTEIN"/>
    <property type="match status" value="1"/>
</dbReference>
<dbReference type="Gene3D" id="3.20.20.80">
    <property type="entry name" value="Glycosidases"/>
    <property type="match status" value="1"/>
</dbReference>
<evidence type="ECO:0008006" key="4">
    <source>
        <dbReference type="Google" id="ProtNLM"/>
    </source>
</evidence>
<evidence type="ECO:0000313" key="3">
    <source>
        <dbReference type="Proteomes" id="UP000515312"/>
    </source>
</evidence>
<organism evidence="2 3">
    <name type="scientific">Alloacidobacterium dinghuense</name>
    <dbReference type="NCBI Taxonomy" id="2763107"/>
    <lineage>
        <taxon>Bacteria</taxon>
        <taxon>Pseudomonadati</taxon>
        <taxon>Acidobacteriota</taxon>
        <taxon>Terriglobia</taxon>
        <taxon>Terriglobales</taxon>
        <taxon>Acidobacteriaceae</taxon>
        <taxon>Alloacidobacterium</taxon>
    </lineage>
</organism>
<sequence>MRRVLNPSACFIAACAVFTVLLLTRPCLALETEQAKDTQTFVDSIGVNTHINYFDRLYGNFDLLKQRLEESGIRHVRDGAVLQNDAYNRLVYGRWKTLASFGVKFDMCFDPRGSIKQPSPEQISKLLDLAGGSVESIEGPNELDISKKPAWIDVAHNYQQALFTAAKQVPAATELNFVGPSMAFVKNAQRVGDISEFVTRGNLHTYAAGGMPDSLYAKQAQQATAMYGQKPLIVTETGYHNAMNNHGSQPPISEAAGAKYIPRLYFQSFNAGIEKTYLYEFFDEGNDPAQTNQEFHFGLVRYDGTPKPAFVAMRNLISILRDNSGGPASAGMLSYQISDESPNLAHTLLRKRNGAYYLAIWQEVPSYDTKTQTDLVVQAVHESISFPKAFRHINLYNPMESASPIQQWSKAAKVDVNIPDHVLVLEMLP</sequence>
<proteinExistence type="predicted"/>
<protein>
    <recommendedName>
        <fullName evidence="4">Calcium-binding protein</fullName>
    </recommendedName>
</protein>
<accession>A0A7G8BI73</accession>
<evidence type="ECO:0000256" key="1">
    <source>
        <dbReference type="SAM" id="SignalP"/>
    </source>
</evidence>
<dbReference type="PANTHER" id="PTHR12631">
    <property type="entry name" value="ALPHA-L-IDURONIDASE"/>
    <property type="match status" value="1"/>
</dbReference>
<dbReference type="InterPro" id="IPR017853">
    <property type="entry name" value="GH"/>
</dbReference>
<keyword evidence="3" id="KW-1185">Reference proteome</keyword>
<name>A0A7G8BI73_9BACT</name>
<dbReference type="InterPro" id="IPR051923">
    <property type="entry name" value="Glycosyl_Hydrolase_39"/>
</dbReference>
<keyword evidence="1" id="KW-0732">Signal</keyword>
<dbReference type="GO" id="GO:0004553">
    <property type="term" value="F:hydrolase activity, hydrolyzing O-glycosyl compounds"/>
    <property type="evidence" value="ECO:0007669"/>
    <property type="project" value="TreeGrafter"/>
</dbReference>
<dbReference type="Proteomes" id="UP000515312">
    <property type="component" value="Chromosome"/>
</dbReference>
<dbReference type="KEGG" id="adin:H7849_25200"/>
<feature type="signal peptide" evidence="1">
    <location>
        <begin position="1"/>
        <end position="29"/>
    </location>
</feature>
<dbReference type="AlphaFoldDB" id="A0A7G8BI73"/>
<dbReference type="SUPFAM" id="SSF51445">
    <property type="entry name" value="(Trans)glycosidases"/>
    <property type="match status" value="1"/>
</dbReference>
<dbReference type="PANTHER" id="PTHR12631:SF10">
    <property type="entry name" value="BETA-XYLOSIDASE-LIKE PROTEIN-RELATED"/>
    <property type="match status" value="1"/>
</dbReference>